<dbReference type="Pfam" id="PF25794">
    <property type="entry name" value="SACS"/>
    <property type="match status" value="1"/>
</dbReference>
<organism evidence="2 3">
    <name type="scientific">Laccaria amethystina LaAM-08-1</name>
    <dbReference type="NCBI Taxonomy" id="1095629"/>
    <lineage>
        <taxon>Eukaryota</taxon>
        <taxon>Fungi</taxon>
        <taxon>Dikarya</taxon>
        <taxon>Basidiomycota</taxon>
        <taxon>Agaricomycotina</taxon>
        <taxon>Agaricomycetes</taxon>
        <taxon>Agaricomycetidae</taxon>
        <taxon>Agaricales</taxon>
        <taxon>Agaricineae</taxon>
        <taxon>Hydnangiaceae</taxon>
        <taxon>Laccaria</taxon>
    </lineage>
</organism>
<protein>
    <recommendedName>
        <fullName evidence="1">Sacsin/Nov domain-containing protein</fullName>
    </recommendedName>
</protein>
<dbReference type="InterPro" id="IPR052972">
    <property type="entry name" value="Sacsin_chaperone_reg"/>
</dbReference>
<dbReference type="EMBL" id="KN839002">
    <property type="protein sequence ID" value="KIJ91470.1"/>
    <property type="molecule type" value="Genomic_DNA"/>
</dbReference>
<evidence type="ECO:0000313" key="2">
    <source>
        <dbReference type="EMBL" id="KIJ91470.1"/>
    </source>
</evidence>
<reference evidence="3" key="2">
    <citation type="submission" date="2015-01" db="EMBL/GenBank/DDBJ databases">
        <title>Evolutionary Origins and Diversification of the Mycorrhizal Mutualists.</title>
        <authorList>
            <consortium name="DOE Joint Genome Institute"/>
            <consortium name="Mycorrhizal Genomics Consortium"/>
            <person name="Kohler A."/>
            <person name="Kuo A."/>
            <person name="Nagy L.G."/>
            <person name="Floudas D."/>
            <person name="Copeland A."/>
            <person name="Barry K.W."/>
            <person name="Cichocki N."/>
            <person name="Veneault-Fourrey C."/>
            <person name="LaButti K."/>
            <person name="Lindquist E.A."/>
            <person name="Lipzen A."/>
            <person name="Lundell T."/>
            <person name="Morin E."/>
            <person name="Murat C."/>
            <person name="Riley R."/>
            <person name="Ohm R."/>
            <person name="Sun H."/>
            <person name="Tunlid A."/>
            <person name="Henrissat B."/>
            <person name="Grigoriev I.V."/>
            <person name="Hibbett D.S."/>
            <person name="Martin F."/>
        </authorList>
    </citation>
    <scope>NUCLEOTIDE SEQUENCE [LARGE SCALE GENOMIC DNA]</scope>
    <source>
        <strain evidence="3">LaAM-08-1</strain>
    </source>
</reference>
<evidence type="ECO:0000313" key="3">
    <source>
        <dbReference type="Proteomes" id="UP000054477"/>
    </source>
</evidence>
<accession>A0A0C9WMX4</accession>
<dbReference type="AlphaFoldDB" id="A0A0C9WMX4"/>
<dbReference type="HOGENOM" id="CLU_008332_0_0_1"/>
<dbReference type="InterPro" id="IPR058210">
    <property type="entry name" value="SACS/Nov_dom"/>
</dbReference>
<reference evidence="2 3" key="1">
    <citation type="submission" date="2014-04" db="EMBL/GenBank/DDBJ databases">
        <authorList>
            <consortium name="DOE Joint Genome Institute"/>
            <person name="Kuo A."/>
            <person name="Kohler A."/>
            <person name="Nagy L.G."/>
            <person name="Floudas D."/>
            <person name="Copeland A."/>
            <person name="Barry K.W."/>
            <person name="Cichocki N."/>
            <person name="Veneault-Fourrey C."/>
            <person name="LaButti K."/>
            <person name="Lindquist E.A."/>
            <person name="Lipzen A."/>
            <person name="Lundell T."/>
            <person name="Morin E."/>
            <person name="Murat C."/>
            <person name="Sun H."/>
            <person name="Tunlid A."/>
            <person name="Henrissat B."/>
            <person name="Grigoriev I.V."/>
            <person name="Hibbett D.S."/>
            <person name="Martin F."/>
            <person name="Nordberg H.P."/>
            <person name="Cantor M.N."/>
            <person name="Hua S.X."/>
        </authorList>
    </citation>
    <scope>NUCLEOTIDE SEQUENCE [LARGE SCALE GENOMIC DNA]</scope>
    <source>
        <strain evidence="2 3">LaAM-08-1</strain>
    </source>
</reference>
<dbReference type="SUPFAM" id="SSF55874">
    <property type="entry name" value="ATPase domain of HSP90 chaperone/DNA topoisomerase II/histidine kinase"/>
    <property type="match status" value="1"/>
</dbReference>
<evidence type="ECO:0000259" key="1">
    <source>
        <dbReference type="Pfam" id="PF25794"/>
    </source>
</evidence>
<feature type="domain" description="Sacsin/Nov" evidence="1">
    <location>
        <begin position="12"/>
        <end position="237"/>
    </location>
</feature>
<dbReference type="PANTHER" id="PTHR15600">
    <property type="entry name" value="SACSIN"/>
    <property type="match status" value="1"/>
</dbReference>
<name>A0A0C9WMX4_9AGAR</name>
<dbReference type="NCBIfam" id="NF047352">
    <property type="entry name" value="P_loop_sacsin"/>
    <property type="match status" value="1"/>
</dbReference>
<dbReference type="GO" id="GO:0030544">
    <property type="term" value="F:Hsp70 protein binding"/>
    <property type="evidence" value="ECO:0007669"/>
    <property type="project" value="TreeGrafter"/>
</dbReference>
<dbReference type="PANTHER" id="PTHR15600:SF42">
    <property type="entry name" value="SACSIN"/>
    <property type="match status" value="1"/>
</dbReference>
<sequence>MSSSFGENVDPCAAIRAILGSYPFSVGLLRELLQNSDDARASKQIFVLDHRTHATDHIHHPRLKPTQGPALLAFNDAMFQEEDWAALQNIHRSSKKMDTSKIGKYGIGFRSVYHITDYPQIMSGPFFAILDPQHNFSPAGGVKINLSENTSTYQGHLTTFDSLLPNDWQGKEFTGSVIRLPLRDRESDISNKVVESHEISQLLHDFIKDEMNIALLFLENVKTIELYEINERGKRTQIAVSTISRSPLTVASQGYKTHTASIATITQKGDNTKAWRLLRCPFPEEDATSLLAQRTGFDPSLTLTDNKLLPDVSTAVPLSIADHTETSGRLFTFLPLPMKTGFPGHIHALFALTQSRQNLRNSEDTGIVRGSNDSILVEWNKVLFEDFIPKAWARLLEVLTTEDHLTEVFRAWPPSQPKATCGDSLAWRAFPSSVFQQVLSSKLAVWPVHGASAFRPLESVLVAPPTMKEEIVAALSSVGLEITRPPGYIVDIIMAQEHSEVILTPKVAHKTLLKHVNRLESSSVAVTTAILEYLLSTGNINNVVNLPIVPVVGGRKVAFVHTHSRPSSRHTLLERSEYDVFGACDDDAIALANLPKAVAELLREDGPSHVNVERLTSEKVIKYLDLHPNRLGLNLSTVKTDPDAVEWLSAFWVWFNESSLKDELLPKLRKVYLLPCTAGLKTAERPVFQMVGEHPNLVQDLVTFGVPFLHSTCAVPAQSVLTKYGLLKKINNIHALLETLSSCSYGALTLDETKARLLLNHIASCLPASCSSNGRLSKDLQRTLRSLPVFCLVTTDGHNITAQWTHIPVGSTVRGIISTSSQAILPRVAHTVYIDLSNGPRQILPYLEPGQPDPMSHHQLLSLAVEHLAQQPQGFQATFLRHIIDQRHSTPPYILRELRQRSFVYTIDGTTHAPDDVIDPSSSLVALFPGSNDRLARRSNNVEKLIVEHLASLGLLQSSLTGDIIEDRIQYASRHTAPLVAKALLKAIRSSSFNCRSIDIDPQARWLPTDQGLLKPSECRPCSVSEDELSLFDEVLHVLADGVTVSASLQVALGWDRPIPFDILLKQLDRVLTKNMTRKVTPIIRELSKRGLSVNDLNALREVTSNRGWIPQSGHPVVLISTADAVISHPIKKAGFYQISAALLDRREVENFLRIMGCSDKYVILFRS</sequence>
<gene>
    <name evidence="2" type="ORF">K443DRAFT_14363</name>
</gene>
<dbReference type="OrthoDB" id="1262810at2759"/>
<dbReference type="Gene3D" id="3.30.565.10">
    <property type="entry name" value="Histidine kinase-like ATPase, C-terminal domain"/>
    <property type="match status" value="1"/>
</dbReference>
<dbReference type="Proteomes" id="UP000054477">
    <property type="component" value="Unassembled WGS sequence"/>
</dbReference>
<proteinExistence type="predicted"/>
<dbReference type="InterPro" id="IPR036890">
    <property type="entry name" value="HATPase_C_sf"/>
</dbReference>
<keyword evidence="3" id="KW-1185">Reference proteome</keyword>
<dbReference type="STRING" id="1095629.A0A0C9WMX4"/>